<accession>A0A556PNM0</accession>
<keyword evidence="8" id="KW-1185">Reference proteome</keyword>
<organism evidence="7 8">
    <name type="scientific">Allobacillus salarius</name>
    <dbReference type="NCBI Taxonomy" id="1955272"/>
    <lineage>
        <taxon>Bacteria</taxon>
        <taxon>Bacillati</taxon>
        <taxon>Bacillota</taxon>
        <taxon>Bacilli</taxon>
        <taxon>Bacillales</taxon>
        <taxon>Bacillaceae</taxon>
        <taxon>Allobacillus</taxon>
    </lineage>
</organism>
<dbReference type="OrthoDB" id="9772630at2"/>
<comment type="similarity">
    <text evidence="2 4">Belongs to the GerABKA family.</text>
</comment>
<dbReference type="Proteomes" id="UP000316425">
    <property type="component" value="Unassembled WGS sequence"/>
</dbReference>
<keyword evidence="6" id="KW-1133">Transmembrane helix</keyword>
<feature type="transmembrane region" description="Helical" evidence="6">
    <location>
        <begin position="295"/>
        <end position="315"/>
    </location>
</feature>
<evidence type="ECO:0000256" key="5">
    <source>
        <dbReference type="SAM" id="MobiDB-lite"/>
    </source>
</evidence>
<dbReference type="AlphaFoldDB" id="A0A556PNM0"/>
<dbReference type="InterPro" id="IPR004995">
    <property type="entry name" value="Spore_Ger"/>
</dbReference>
<sequence length="509" mass="57725">MKRKSTKKKQQSLFPSTLEEVEKDLNEKALNSSPDFTMKVVETESNQRVGFYFLYSIIKPQVVYEQIISPIQKAKKTLDIKAIDNMIVLPNSKQESNIDEIAKKLLQGAVCIYIENDQSCLMHSVPLQEHRSIDRAETESLIFGPQMAFTGSIETNLNMVRNMIDTPHLKIERFILGNKIPNEIQMIYMNDIANEENVNELRKRLTSLQSEDIMNASVLSQKIEDNPYSFFPQYIVTELPDRFTYSIKEGKIGILVDNSSAGIVAPITFSSFFESTDDIYGRWVIGSFTRLMRMFAMIMSITLTPLYVAALTFHYEVIPEALLLSLGESRNRVPFPPLMETLILETMMEFIREAGARLPTKVGQTMGIVGGIVIGQAVVQAGFTSNILIILVALSALASFTTPDYVMGTSLRILRFPIILLAGTFGFVGIFFMVAFIIIHLLRLRSLHRPYTAPIYPFRFSDFDQSQVRIPFALNKRRATSLLPKKTKRKKSNADQHPLFNTKGKDIDE</sequence>
<comment type="subcellular location">
    <subcellularLocation>
        <location evidence="4">Cell membrane</location>
    </subcellularLocation>
    <subcellularLocation>
        <location evidence="1">Membrane</location>
        <topology evidence="1">Multi-pass membrane protein</topology>
    </subcellularLocation>
</comment>
<dbReference type="PANTHER" id="PTHR22550">
    <property type="entry name" value="SPORE GERMINATION PROTEIN"/>
    <property type="match status" value="1"/>
</dbReference>
<gene>
    <name evidence="7" type="ORF">FPQ13_05345</name>
</gene>
<dbReference type="Pfam" id="PF03323">
    <property type="entry name" value="GerA"/>
    <property type="match status" value="1"/>
</dbReference>
<evidence type="ECO:0000313" key="8">
    <source>
        <dbReference type="Proteomes" id="UP000316425"/>
    </source>
</evidence>
<keyword evidence="6" id="KW-0812">Transmembrane</keyword>
<evidence type="ECO:0000256" key="1">
    <source>
        <dbReference type="ARBA" id="ARBA00004141"/>
    </source>
</evidence>
<dbReference type="GO" id="GO:0009847">
    <property type="term" value="P:spore germination"/>
    <property type="evidence" value="ECO:0007669"/>
    <property type="project" value="UniProtKB-UniRule"/>
</dbReference>
<keyword evidence="3 4" id="KW-0472">Membrane</keyword>
<feature type="transmembrane region" description="Helical" evidence="6">
    <location>
        <begin position="418"/>
        <end position="442"/>
    </location>
</feature>
<dbReference type="PANTHER" id="PTHR22550:SF5">
    <property type="entry name" value="LEUCINE ZIPPER PROTEIN 4"/>
    <property type="match status" value="1"/>
</dbReference>
<dbReference type="GO" id="GO:0005886">
    <property type="term" value="C:plasma membrane"/>
    <property type="evidence" value="ECO:0007669"/>
    <property type="project" value="UniProtKB-SubCell"/>
</dbReference>
<evidence type="ECO:0000256" key="2">
    <source>
        <dbReference type="ARBA" id="ARBA00005278"/>
    </source>
</evidence>
<reference evidence="7 8" key="1">
    <citation type="submission" date="2019-07" db="EMBL/GenBank/DDBJ databases">
        <title>Allobacillus sp. nov. SKP isolated from shrimp paste of Euphausiacea.</title>
        <authorList>
            <person name="Kanchanasin P."/>
            <person name="Tanasupawat S."/>
            <person name="Shi W."/>
            <person name="Wu L."/>
            <person name="Ma J."/>
        </authorList>
    </citation>
    <scope>NUCLEOTIDE SEQUENCE [LARGE SCALE GENOMIC DNA]</scope>
    <source>
        <strain evidence="7 8">SKP4-8</strain>
    </source>
</reference>
<dbReference type="RefSeq" id="WP_144088295.1">
    <property type="nucleotide sequence ID" value="NZ_VMHE01000006.1"/>
</dbReference>
<dbReference type="PIRSF" id="PIRSF005690">
    <property type="entry name" value="GerBA"/>
    <property type="match status" value="1"/>
</dbReference>
<protein>
    <submittedName>
        <fullName evidence="7">Spore germination protein</fullName>
    </submittedName>
</protein>
<evidence type="ECO:0000256" key="4">
    <source>
        <dbReference type="PIRNR" id="PIRNR005690"/>
    </source>
</evidence>
<proteinExistence type="inferred from homology"/>
<evidence type="ECO:0000256" key="3">
    <source>
        <dbReference type="ARBA" id="ARBA00023136"/>
    </source>
</evidence>
<evidence type="ECO:0000256" key="6">
    <source>
        <dbReference type="SAM" id="Phobius"/>
    </source>
</evidence>
<comment type="caution">
    <text evidence="7">The sequence shown here is derived from an EMBL/GenBank/DDBJ whole genome shotgun (WGS) entry which is preliminary data.</text>
</comment>
<dbReference type="InterPro" id="IPR050768">
    <property type="entry name" value="UPF0353/GerABKA_families"/>
</dbReference>
<feature type="region of interest" description="Disordered" evidence="5">
    <location>
        <begin position="485"/>
        <end position="509"/>
    </location>
</feature>
<feature type="transmembrane region" description="Helical" evidence="6">
    <location>
        <begin position="372"/>
        <end position="398"/>
    </location>
</feature>
<name>A0A556PNM0_9BACI</name>
<evidence type="ECO:0000313" key="7">
    <source>
        <dbReference type="EMBL" id="TSJ65993.1"/>
    </source>
</evidence>
<dbReference type="EMBL" id="VMHE01000006">
    <property type="protein sequence ID" value="TSJ65993.1"/>
    <property type="molecule type" value="Genomic_DNA"/>
</dbReference>